<feature type="transmembrane region" description="Helical" evidence="6">
    <location>
        <begin position="212"/>
        <end position="231"/>
    </location>
</feature>
<dbReference type="SUPFAM" id="SSF103481">
    <property type="entry name" value="Multidrug resistance efflux transporter EmrE"/>
    <property type="match status" value="2"/>
</dbReference>
<evidence type="ECO:0000256" key="6">
    <source>
        <dbReference type="SAM" id="Phobius"/>
    </source>
</evidence>
<feature type="domain" description="EamA" evidence="7">
    <location>
        <begin position="151"/>
        <end position="285"/>
    </location>
</feature>
<keyword evidence="3 6" id="KW-0812">Transmembrane</keyword>
<feature type="transmembrane region" description="Helical" evidence="6">
    <location>
        <begin position="124"/>
        <end position="142"/>
    </location>
</feature>
<gene>
    <name evidence="8" type="ORF">EGT74_13280</name>
</gene>
<name>A0A3N4PWD0_9BACT</name>
<comment type="similarity">
    <text evidence="2">Belongs to the EamA transporter family.</text>
</comment>
<feature type="transmembrane region" description="Helical" evidence="6">
    <location>
        <begin position="148"/>
        <end position="169"/>
    </location>
</feature>
<dbReference type="OrthoDB" id="3180815at2"/>
<feature type="transmembrane region" description="Helical" evidence="6">
    <location>
        <begin position="91"/>
        <end position="112"/>
    </location>
</feature>
<keyword evidence="5 6" id="KW-0472">Membrane</keyword>
<dbReference type="InterPro" id="IPR000620">
    <property type="entry name" value="EamA_dom"/>
</dbReference>
<evidence type="ECO:0000256" key="1">
    <source>
        <dbReference type="ARBA" id="ARBA00004141"/>
    </source>
</evidence>
<dbReference type="RefSeq" id="WP_123847035.1">
    <property type="nucleotide sequence ID" value="NZ_RPDH01000002.1"/>
</dbReference>
<proteinExistence type="inferred from homology"/>
<dbReference type="AlphaFoldDB" id="A0A3N4PWD0"/>
<protein>
    <submittedName>
        <fullName evidence="8">DMT family transporter</fullName>
    </submittedName>
</protein>
<comment type="caution">
    <text evidence="8">The sequence shown here is derived from an EMBL/GenBank/DDBJ whole genome shotgun (WGS) entry which is preliminary data.</text>
</comment>
<evidence type="ECO:0000313" key="8">
    <source>
        <dbReference type="EMBL" id="RPE08040.1"/>
    </source>
</evidence>
<dbReference type="GO" id="GO:0016020">
    <property type="term" value="C:membrane"/>
    <property type="evidence" value="ECO:0007669"/>
    <property type="project" value="UniProtKB-SubCell"/>
</dbReference>
<comment type="subcellular location">
    <subcellularLocation>
        <location evidence="1">Membrane</location>
        <topology evidence="1">Multi-pass membrane protein</topology>
    </subcellularLocation>
</comment>
<feature type="transmembrane region" description="Helical" evidence="6">
    <location>
        <begin position="184"/>
        <end position="206"/>
    </location>
</feature>
<dbReference type="Proteomes" id="UP000278351">
    <property type="component" value="Unassembled WGS sequence"/>
</dbReference>
<dbReference type="Pfam" id="PF00892">
    <property type="entry name" value="EamA"/>
    <property type="match status" value="2"/>
</dbReference>
<feature type="transmembrane region" description="Helical" evidence="6">
    <location>
        <begin position="66"/>
        <end position="85"/>
    </location>
</feature>
<dbReference type="EMBL" id="RPDH01000002">
    <property type="protein sequence ID" value="RPE08040.1"/>
    <property type="molecule type" value="Genomic_DNA"/>
</dbReference>
<sequence length="291" mass="31256">MSRYILMVFAGACSFGILSTFVKVAYGEGYTTAGIAFSQAAMGMAVLWVLSCFSRRRHSFRLSAKGWVSLLATGAFIGLTTFVYYISVRYIAASLAIVLLMQFSWMGILLDWLVFGKRPDKQQLVVTALIMAGTLLAAGFTVNGLNGVSLAGVLYALLSAFLYAVYVVANSRYGTHLHPLHKSAVIMTGSALGIFIVNAHLLLGSIHFDAGLLKWTVFLSFFGTIVPPVLFAKGIPRIGAGISAIIMTAELPVAIICSHLVLHEQITALQWLGVTVMLVAIAMLNARQKGG</sequence>
<evidence type="ECO:0000256" key="5">
    <source>
        <dbReference type="ARBA" id="ARBA00023136"/>
    </source>
</evidence>
<feature type="transmembrane region" description="Helical" evidence="6">
    <location>
        <begin position="238"/>
        <end position="262"/>
    </location>
</feature>
<feature type="domain" description="EamA" evidence="7">
    <location>
        <begin position="4"/>
        <end position="137"/>
    </location>
</feature>
<reference evidence="8 9" key="1">
    <citation type="submission" date="2018-11" db="EMBL/GenBank/DDBJ databases">
        <title>Chitinophaga lutea sp.nov., isolate from arsenic contaminated soil.</title>
        <authorList>
            <person name="Zong Y."/>
        </authorList>
    </citation>
    <scope>NUCLEOTIDE SEQUENCE [LARGE SCALE GENOMIC DNA]</scope>
    <source>
        <strain evidence="8 9">ZY74</strain>
    </source>
</reference>
<dbReference type="PANTHER" id="PTHR32322:SF2">
    <property type="entry name" value="EAMA DOMAIN-CONTAINING PROTEIN"/>
    <property type="match status" value="1"/>
</dbReference>
<dbReference type="InterPro" id="IPR050638">
    <property type="entry name" value="AA-Vitamin_Transporters"/>
</dbReference>
<evidence type="ECO:0000256" key="4">
    <source>
        <dbReference type="ARBA" id="ARBA00022989"/>
    </source>
</evidence>
<keyword evidence="4 6" id="KW-1133">Transmembrane helix</keyword>
<evidence type="ECO:0000313" key="9">
    <source>
        <dbReference type="Proteomes" id="UP000278351"/>
    </source>
</evidence>
<dbReference type="PANTHER" id="PTHR32322">
    <property type="entry name" value="INNER MEMBRANE TRANSPORTER"/>
    <property type="match status" value="1"/>
</dbReference>
<organism evidence="8 9">
    <name type="scientific">Chitinophaga lutea</name>
    <dbReference type="NCBI Taxonomy" id="2488634"/>
    <lineage>
        <taxon>Bacteria</taxon>
        <taxon>Pseudomonadati</taxon>
        <taxon>Bacteroidota</taxon>
        <taxon>Chitinophagia</taxon>
        <taxon>Chitinophagales</taxon>
        <taxon>Chitinophagaceae</taxon>
        <taxon>Chitinophaga</taxon>
    </lineage>
</organism>
<feature type="transmembrane region" description="Helical" evidence="6">
    <location>
        <begin position="268"/>
        <end position="286"/>
    </location>
</feature>
<feature type="transmembrane region" description="Helical" evidence="6">
    <location>
        <begin position="37"/>
        <end position="54"/>
    </location>
</feature>
<evidence type="ECO:0000259" key="7">
    <source>
        <dbReference type="Pfam" id="PF00892"/>
    </source>
</evidence>
<accession>A0A3N4PWD0</accession>
<evidence type="ECO:0000256" key="3">
    <source>
        <dbReference type="ARBA" id="ARBA00022692"/>
    </source>
</evidence>
<evidence type="ECO:0000256" key="2">
    <source>
        <dbReference type="ARBA" id="ARBA00007362"/>
    </source>
</evidence>
<keyword evidence="9" id="KW-1185">Reference proteome</keyword>
<dbReference type="InterPro" id="IPR037185">
    <property type="entry name" value="EmrE-like"/>
</dbReference>